<keyword evidence="14" id="KW-1185">Reference proteome</keyword>
<dbReference type="InterPro" id="IPR022346">
    <property type="entry name" value="T2SS_GspH"/>
</dbReference>
<keyword evidence="4" id="KW-0488">Methylation</keyword>
<reference evidence="13 14" key="1">
    <citation type="submission" date="2019-04" db="EMBL/GenBank/DDBJ databases">
        <authorList>
            <person name="Hwang J.C."/>
        </authorList>
    </citation>
    <scope>NUCLEOTIDE SEQUENCE [LARGE SCALE GENOMIC DNA]</scope>
    <source>
        <strain evidence="13 14">IMCC35001</strain>
    </source>
</reference>
<comment type="caution">
    <text evidence="13">The sequence shown here is derived from an EMBL/GenBank/DDBJ whole genome shotgun (WGS) entry which is preliminary data.</text>
</comment>
<dbReference type="OrthoDB" id="2313614at2"/>
<keyword evidence="5" id="KW-0997">Cell inner membrane</keyword>
<evidence type="ECO:0000256" key="2">
    <source>
        <dbReference type="ARBA" id="ARBA00021549"/>
    </source>
</evidence>
<evidence type="ECO:0000256" key="5">
    <source>
        <dbReference type="ARBA" id="ARBA00022519"/>
    </source>
</evidence>
<dbReference type="GO" id="GO:0005886">
    <property type="term" value="C:plasma membrane"/>
    <property type="evidence" value="ECO:0007669"/>
    <property type="project" value="UniProtKB-SubCell"/>
</dbReference>
<evidence type="ECO:0000256" key="8">
    <source>
        <dbReference type="ARBA" id="ARBA00023136"/>
    </source>
</evidence>
<dbReference type="GO" id="GO:0015627">
    <property type="term" value="C:type II protein secretion system complex"/>
    <property type="evidence" value="ECO:0007669"/>
    <property type="project" value="InterPro"/>
</dbReference>
<organism evidence="13 14">
    <name type="scientific">Ferrimonas sediminicola</name>
    <dbReference type="NCBI Taxonomy" id="2569538"/>
    <lineage>
        <taxon>Bacteria</taxon>
        <taxon>Pseudomonadati</taxon>
        <taxon>Pseudomonadota</taxon>
        <taxon>Gammaproteobacteria</taxon>
        <taxon>Alteromonadales</taxon>
        <taxon>Ferrimonadaceae</taxon>
        <taxon>Ferrimonas</taxon>
    </lineage>
</organism>
<keyword evidence="8 11" id="KW-0472">Membrane</keyword>
<accession>A0A4U1BFK2</accession>
<dbReference type="Gene3D" id="3.55.40.10">
    <property type="entry name" value="minor pseudopilin epsh domain"/>
    <property type="match status" value="1"/>
</dbReference>
<dbReference type="GO" id="GO:0015628">
    <property type="term" value="P:protein secretion by the type II secretion system"/>
    <property type="evidence" value="ECO:0007669"/>
    <property type="project" value="InterPro"/>
</dbReference>
<dbReference type="EMBL" id="SWCI01000006">
    <property type="protein sequence ID" value="TKB48785.1"/>
    <property type="molecule type" value="Genomic_DNA"/>
</dbReference>
<keyword evidence="3" id="KW-1003">Cell membrane</keyword>
<gene>
    <name evidence="13" type="ORF">FCL40_11605</name>
</gene>
<protein>
    <recommendedName>
        <fullName evidence="2">Type II secretion system protein H</fullName>
    </recommendedName>
    <alternativeName>
        <fullName evidence="10">General secretion pathway protein H</fullName>
    </alternativeName>
</protein>
<dbReference type="NCBIfam" id="TIGR02532">
    <property type="entry name" value="IV_pilin_GFxxxE"/>
    <property type="match status" value="1"/>
</dbReference>
<dbReference type="AlphaFoldDB" id="A0A4U1BFK2"/>
<proteinExistence type="inferred from homology"/>
<comment type="subcellular location">
    <subcellularLocation>
        <location evidence="1">Cell inner membrane</location>
        <topology evidence="1">Single-pass membrane protein</topology>
    </subcellularLocation>
</comment>
<keyword evidence="7 11" id="KW-1133">Transmembrane helix</keyword>
<evidence type="ECO:0000259" key="12">
    <source>
        <dbReference type="Pfam" id="PF12019"/>
    </source>
</evidence>
<dbReference type="InterPro" id="IPR045584">
    <property type="entry name" value="Pilin-like"/>
</dbReference>
<comment type="similarity">
    <text evidence="9">Belongs to the GSP H family.</text>
</comment>
<dbReference type="Proteomes" id="UP000305674">
    <property type="component" value="Unassembled WGS sequence"/>
</dbReference>
<evidence type="ECO:0000256" key="9">
    <source>
        <dbReference type="ARBA" id="ARBA00025772"/>
    </source>
</evidence>
<evidence type="ECO:0000256" key="3">
    <source>
        <dbReference type="ARBA" id="ARBA00022475"/>
    </source>
</evidence>
<keyword evidence="6 11" id="KW-0812">Transmembrane</keyword>
<evidence type="ECO:0000256" key="10">
    <source>
        <dbReference type="ARBA" id="ARBA00030775"/>
    </source>
</evidence>
<evidence type="ECO:0000256" key="7">
    <source>
        <dbReference type="ARBA" id="ARBA00022989"/>
    </source>
</evidence>
<evidence type="ECO:0000313" key="14">
    <source>
        <dbReference type="Proteomes" id="UP000305674"/>
    </source>
</evidence>
<evidence type="ECO:0000256" key="6">
    <source>
        <dbReference type="ARBA" id="ARBA00022692"/>
    </source>
</evidence>
<dbReference type="Pfam" id="PF12019">
    <property type="entry name" value="GspH"/>
    <property type="match status" value="1"/>
</dbReference>
<sequence length="185" mass="20257">MIQIGIGKPEMMHGRLRPGLTLVEMMITLAIAAILLLWGAPSMRALFADARAEAKIHSLYHDLVQARYLALSYQATVTLCPLSTSNQCDGQWHQGYVVFVDDEPLQSLGGGDLAMFRGDAISSGDYLKYSARVNAIRFAPDGFTGQNGSFYYCSDQDQSSYPLKVVISRTGRAKMEPHEGSTGCQ</sequence>
<dbReference type="InterPro" id="IPR012902">
    <property type="entry name" value="N_methyl_site"/>
</dbReference>
<dbReference type="Pfam" id="PF07963">
    <property type="entry name" value="N_methyl"/>
    <property type="match status" value="1"/>
</dbReference>
<name>A0A4U1BFK2_9GAMM</name>
<evidence type="ECO:0000256" key="1">
    <source>
        <dbReference type="ARBA" id="ARBA00004377"/>
    </source>
</evidence>
<evidence type="ECO:0000313" key="13">
    <source>
        <dbReference type="EMBL" id="TKB48785.1"/>
    </source>
</evidence>
<evidence type="ECO:0000256" key="11">
    <source>
        <dbReference type="SAM" id="Phobius"/>
    </source>
</evidence>
<feature type="transmembrane region" description="Helical" evidence="11">
    <location>
        <begin position="20"/>
        <end position="40"/>
    </location>
</feature>
<dbReference type="SUPFAM" id="SSF54523">
    <property type="entry name" value="Pili subunits"/>
    <property type="match status" value="1"/>
</dbReference>
<feature type="domain" description="General secretion pathway GspH" evidence="12">
    <location>
        <begin position="57"/>
        <end position="171"/>
    </location>
</feature>
<evidence type="ECO:0000256" key="4">
    <source>
        <dbReference type="ARBA" id="ARBA00022481"/>
    </source>
</evidence>